<accession>A0A4Y2GHY5</accession>
<dbReference type="EC" id="6.2.1.1" evidence="2"/>
<gene>
    <name evidence="5" type="primary">ACSS2_2</name>
    <name evidence="5" type="ORF">AVEN_43275_1</name>
</gene>
<dbReference type="PANTHER" id="PTHR24095">
    <property type="entry name" value="ACETYL-COENZYME A SYNTHETASE"/>
    <property type="match status" value="1"/>
</dbReference>
<organism evidence="5 6">
    <name type="scientific">Araneus ventricosus</name>
    <name type="common">Orbweaver spider</name>
    <name type="synonym">Epeira ventricosa</name>
    <dbReference type="NCBI Taxonomy" id="182803"/>
    <lineage>
        <taxon>Eukaryota</taxon>
        <taxon>Metazoa</taxon>
        <taxon>Ecdysozoa</taxon>
        <taxon>Arthropoda</taxon>
        <taxon>Chelicerata</taxon>
        <taxon>Arachnida</taxon>
        <taxon>Araneae</taxon>
        <taxon>Araneomorphae</taxon>
        <taxon>Entelegynae</taxon>
        <taxon>Araneoidea</taxon>
        <taxon>Araneidae</taxon>
        <taxon>Araneus</taxon>
    </lineage>
</organism>
<evidence type="ECO:0000256" key="1">
    <source>
        <dbReference type="ARBA" id="ARBA00006432"/>
    </source>
</evidence>
<dbReference type="Pfam" id="PF00501">
    <property type="entry name" value="AMP-binding"/>
    <property type="match status" value="1"/>
</dbReference>
<dbReference type="EMBL" id="BGPR01001345">
    <property type="protein sequence ID" value="GBM51644.1"/>
    <property type="molecule type" value="Genomic_DNA"/>
</dbReference>
<dbReference type="Gene3D" id="3.40.50.12780">
    <property type="entry name" value="N-terminal domain of ligase-like"/>
    <property type="match status" value="1"/>
</dbReference>
<evidence type="ECO:0000313" key="6">
    <source>
        <dbReference type="Proteomes" id="UP000499080"/>
    </source>
</evidence>
<sequence>MFWSHRLPQVRSHLSPPRASLFSKLEFVLHTVMDNSMACGVSNAAGTNGNYEFRATEEQRSRAHLGSLDEFWRLHRKSLADPIAFWGEAAAVFYWKTPLFKKNVLNYNTDVRKGKIFIEWFKGASTNICYNALDRNVQNGHGEQIAYYWEGNDPQDIDKITYRELLQGVCRFANVLKSKGVEKGDMVAMYMPMIPELVLAMLACARIGAIHSVVFGGYSSESLADRLLNGNIKVLVTAGKIFVFNKLEDNVQIFGEDYSRFIHIGVRTVAEDFSSVSNSSR</sequence>
<feature type="domain" description="Acetyl-coenzyme A synthetase N-terminal" evidence="4">
    <location>
        <begin position="73"/>
        <end position="132"/>
    </location>
</feature>
<dbReference type="GO" id="GO:0006085">
    <property type="term" value="P:acetyl-CoA biosynthetic process"/>
    <property type="evidence" value="ECO:0007669"/>
    <property type="project" value="TreeGrafter"/>
</dbReference>
<dbReference type="GO" id="GO:0003987">
    <property type="term" value="F:acetate-CoA ligase activity"/>
    <property type="evidence" value="ECO:0007669"/>
    <property type="project" value="UniProtKB-EC"/>
</dbReference>
<feature type="domain" description="AMP-dependent synthetase/ligase" evidence="3">
    <location>
        <begin position="139"/>
        <end position="240"/>
    </location>
</feature>
<dbReference type="InterPro" id="IPR000873">
    <property type="entry name" value="AMP-dep_synth/lig_dom"/>
</dbReference>
<name>A0A4Y2GHY5_ARAVE</name>
<comment type="caution">
    <text evidence="5">The sequence shown here is derived from an EMBL/GenBank/DDBJ whole genome shotgun (WGS) entry which is preliminary data.</text>
</comment>
<dbReference type="InterPro" id="IPR032387">
    <property type="entry name" value="ACAS_N"/>
</dbReference>
<dbReference type="SUPFAM" id="SSF56801">
    <property type="entry name" value="Acetyl-CoA synthetase-like"/>
    <property type="match status" value="1"/>
</dbReference>
<dbReference type="InterPro" id="IPR042099">
    <property type="entry name" value="ANL_N_sf"/>
</dbReference>
<dbReference type="OrthoDB" id="1706066at2759"/>
<comment type="similarity">
    <text evidence="1">Belongs to the ATP-dependent AMP-binding enzyme family.</text>
</comment>
<evidence type="ECO:0000259" key="4">
    <source>
        <dbReference type="Pfam" id="PF16177"/>
    </source>
</evidence>
<evidence type="ECO:0000313" key="5">
    <source>
        <dbReference type="EMBL" id="GBM51644.1"/>
    </source>
</evidence>
<dbReference type="Proteomes" id="UP000499080">
    <property type="component" value="Unassembled WGS sequence"/>
</dbReference>
<proteinExistence type="inferred from homology"/>
<evidence type="ECO:0000259" key="3">
    <source>
        <dbReference type="Pfam" id="PF00501"/>
    </source>
</evidence>
<keyword evidence="6" id="KW-1185">Reference proteome</keyword>
<dbReference type="AlphaFoldDB" id="A0A4Y2GHY5"/>
<dbReference type="Pfam" id="PF16177">
    <property type="entry name" value="ACAS_N"/>
    <property type="match status" value="1"/>
</dbReference>
<dbReference type="PANTHER" id="PTHR24095:SF244">
    <property type="entry name" value="ACETYL-COENZYME A SYNTHETASE"/>
    <property type="match status" value="1"/>
</dbReference>
<evidence type="ECO:0000256" key="2">
    <source>
        <dbReference type="ARBA" id="ARBA00013275"/>
    </source>
</evidence>
<reference evidence="5 6" key="1">
    <citation type="journal article" date="2019" name="Sci. Rep.">
        <title>Orb-weaving spider Araneus ventricosus genome elucidates the spidroin gene catalogue.</title>
        <authorList>
            <person name="Kono N."/>
            <person name="Nakamura H."/>
            <person name="Ohtoshi R."/>
            <person name="Moran D.A.P."/>
            <person name="Shinohara A."/>
            <person name="Yoshida Y."/>
            <person name="Fujiwara M."/>
            <person name="Mori M."/>
            <person name="Tomita M."/>
            <person name="Arakawa K."/>
        </authorList>
    </citation>
    <scope>NUCLEOTIDE SEQUENCE [LARGE SCALE GENOMIC DNA]</scope>
</reference>
<protein>
    <recommendedName>
        <fullName evidence="2">acetate--CoA ligase</fullName>
        <ecNumber evidence="2">6.2.1.1</ecNumber>
    </recommendedName>
</protein>